<evidence type="ECO:0000313" key="1">
    <source>
        <dbReference type="EMBL" id="QJA43507.1"/>
    </source>
</evidence>
<organism evidence="1">
    <name type="scientific">viral metagenome</name>
    <dbReference type="NCBI Taxonomy" id="1070528"/>
    <lineage>
        <taxon>unclassified sequences</taxon>
        <taxon>metagenomes</taxon>
        <taxon>organismal metagenomes</taxon>
    </lineage>
</organism>
<name>A0A6H1Z802_9ZZZZ</name>
<dbReference type="AlphaFoldDB" id="A0A6H1Z802"/>
<protein>
    <submittedName>
        <fullName evidence="1">Uncharacterized protein</fullName>
    </submittedName>
</protein>
<gene>
    <name evidence="1" type="ORF">MM171B00216_0007</name>
</gene>
<sequence>MCQVKSGEAVYAGGDLRIYHLPGEDSHNAIREHFHIRDGLGAAASRHTPIECIPVRGLFDIEDYDFVFDAGRPDWWEEWMTERAKHELFAAWMAEWDGKTLVRKGYADLRSLTEIPAGVTLRIGGCANLSSLTTIPAGVTLRIGGDANLISLTTIPAGVTLRIGGDANLISLTTIPAGVTLRIGGCANLSSLTTIPAGVTLRIGGGANLSSLTTIPAGVKITIGGEVFDGTRWRKEATFIARVRRAGRR</sequence>
<accession>A0A6H1Z802</accession>
<reference evidence="1" key="1">
    <citation type="submission" date="2020-03" db="EMBL/GenBank/DDBJ databases">
        <title>The deep terrestrial virosphere.</title>
        <authorList>
            <person name="Holmfeldt K."/>
            <person name="Nilsson E."/>
            <person name="Simone D."/>
            <person name="Lopez-Fernandez M."/>
            <person name="Wu X."/>
            <person name="de Brujin I."/>
            <person name="Lundin D."/>
            <person name="Andersson A."/>
            <person name="Bertilsson S."/>
            <person name="Dopson M."/>
        </authorList>
    </citation>
    <scope>NUCLEOTIDE SEQUENCE</scope>
    <source>
        <strain evidence="1">MM171B00216</strain>
    </source>
</reference>
<dbReference type="EMBL" id="MT143888">
    <property type="protein sequence ID" value="QJA43507.1"/>
    <property type="molecule type" value="Genomic_DNA"/>
</dbReference>
<proteinExistence type="predicted"/>